<dbReference type="Gene3D" id="3.40.50.1000">
    <property type="entry name" value="HAD superfamily/HAD-like"/>
    <property type="match status" value="1"/>
</dbReference>
<evidence type="ECO:0000313" key="2">
    <source>
        <dbReference type="Proteomes" id="UP001597104"/>
    </source>
</evidence>
<dbReference type="InterPro" id="IPR011951">
    <property type="entry name" value="HAD-SF_hydro_IA_YjjG/PynA"/>
</dbReference>
<gene>
    <name evidence="1" type="ORF">ACFQZ7_03210</name>
</gene>
<name>A0ABW3EC63_9LACO</name>
<dbReference type="Proteomes" id="UP001597104">
    <property type="component" value="Unassembled WGS sequence"/>
</dbReference>
<dbReference type="EC" id="3.1.3.5" evidence="1"/>
<proteinExistence type="predicted"/>
<evidence type="ECO:0000313" key="1">
    <source>
        <dbReference type="EMBL" id="MFD0896744.1"/>
    </source>
</evidence>
<dbReference type="Pfam" id="PF00702">
    <property type="entry name" value="Hydrolase"/>
    <property type="match status" value="1"/>
</dbReference>
<reference evidence="2" key="1">
    <citation type="journal article" date="2019" name="Int. J. Syst. Evol. Microbiol.">
        <title>The Global Catalogue of Microorganisms (GCM) 10K type strain sequencing project: providing services to taxonomists for standard genome sequencing and annotation.</title>
        <authorList>
            <consortium name="The Broad Institute Genomics Platform"/>
            <consortium name="The Broad Institute Genome Sequencing Center for Infectious Disease"/>
            <person name="Wu L."/>
            <person name="Ma J."/>
        </authorList>
    </citation>
    <scope>NUCLEOTIDE SEQUENCE [LARGE SCALE GENOMIC DNA]</scope>
    <source>
        <strain evidence="2">CCM 8925</strain>
    </source>
</reference>
<dbReference type="PRINTS" id="PR00413">
    <property type="entry name" value="HADHALOGNASE"/>
</dbReference>
<dbReference type="PANTHER" id="PTHR47478:SF1">
    <property type="entry name" value="PYRIMIDINE 5'-NUCLEOTIDASE YJJG"/>
    <property type="match status" value="1"/>
</dbReference>
<dbReference type="InterPro" id="IPR052550">
    <property type="entry name" value="Pyrimidine_5'-ntase_YjjG"/>
</dbReference>
<organism evidence="1 2">
    <name type="scientific">Loigolactobacillus binensis</name>
    <dbReference type="NCBI Taxonomy" id="2559922"/>
    <lineage>
        <taxon>Bacteria</taxon>
        <taxon>Bacillati</taxon>
        <taxon>Bacillota</taxon>
        <taxon>Bacilli</taxon>
        <taxon>Lactobacillales</taxon>
        <taxon>Lactobacillaceae</taxon>
        <taxon>Loigolactobacillus</taxon>
    </lineage>
</organism>
<dbReference type="SUPFAM" id="SSF56784">
    <property type="entry name" value="HAD-like"/>
    <property type="match status" value="1"/>
</dbReference>
<dbReference type="NCBIfam" id="TIGR01549">
    <property type="entry name" value="HAD-SF-IA-v1"/>
    <property type="match status" value="1"/>
</dbReference>
<keyword evidence="2" id="KW-1185">Reference proteome</keyword>
<dbReference type="Gene3D" id="1.10.150.240">
    <property type="entry name" value="Putative phosphatase, domain 2"/>
    <property type="match status" value="1"/>
</dbReference>
<dbReference type="GO" id="GO:0008253">
    <property type="term" value="F:5'-nucleotidase activity"/>
    <property type="evidence" value="ECO:0007669"/>
    <property type="project" value="UniProtKB-EC"/>
</dbReference>
<dbReference type="SFLD" id="SFLDG01129">
    <property type="entry name" value="C1.5:_HAD__Beta-PGM__Phosphata"/>
    <property type="match status" value="1"/>
</dbReference>
<keyword evidence="1" id="KW-0378">Hydrolase</keyword>
<dbReference type="InterPro" id="IPR023198">
    <property type="entry name" value="PGP-like_dom2"/>
</dbReference>
<dbReference type="InterPro" id="IPR023214">
    <property type="entry name" value="HAD_sf"/>
</dbReference>
<protein>
    <submittedName>
        <fullName evidence="1">YjjG family noncanonical pyrimidine nucleotidase</fullName>
        <ecNumber evidence="1">3.1.3.5</ecNumber>
    </submittedName>
</protein>
<dbReference type="SFLD" id="SFLDS00003">
    <property type="entry name" value="Haloacid_Dehalogenase"/>
    <property type="match status" value="1"/>
</dbReference>
<comment type="caution">
    <text evidence="1">The sequence shown here is derived from an EMBL/GenBank/DDBJ whole genome shotgun (WGS) entry which is preliminary data.</text>
</comment>
<dbReference type="SFLD" id="SFLDG01135">
    <property type="entry name" value="C1.5.6:_HAD__Beta-PGM__Phospha"/>
    <property type="match status" value="1"/>
</dbReference>
<dbReference type="InterPro" id="IPR006439">
    <property type="entry name" value="HAD-SF_hydro_IA"/>
</dbReference>
<dbReference type="PANTHER" id="PTHR47478">
    <property type="match status" value="1"/>
</dbReference>
<sequence>MHYSTLLFDLDDTLLDFQAAEYAALTQLFAQTHHKLTPTLRSQYHDLNQQMWQDYELGNLTRRDLLATRFTKFFTTLGETVDGPAYEKLYRQSLAEGHQKITEATELLATLKQAGYHLFVASNGIGQTQRKRLTASGLITYFDDIFVSEELQAQKPTPEFFKRAAAQIPNFKSAQTLMIGDSLTSDIKGGAASGLDTVWYDPHFQANRTGILPTYQIDHLLELVNLLQAA</sequence>
<dbReference type="InterPro" id="IPR036412">
    <property type="entry name" value="HAD-like_sf"/>
</dbReference>
<dbReference type="NCBIfam" id="TIGR02254">
    <property type="entry name" value="YjjG_YfnB"/>
    <property type="match status" value="1"/>
</dbReference>
<dbReference type="RefSeq" id="WP_137637055.1">
    <property type="nucleotide sequence ID" value="NZ_BJDN01000005.1"/>
</dbReference>
<accession>A0ABW3EC63</accession>
<dbReference type="EMBL" id="JBHTIO010000017">
    <property type="protein sequence ID" value="MFD0896744.1"/>
    <property type="molecule type" value="Genomic_DNA"/>
</dbReference>